<dbReference type="Proteomes" id="UP000270616">
    <property type="component" value="Unassembled WGS sequence"/>
</dbReference>
<evidence type="ECO:0000313" key="3">
    <source>
        <dbReference type="EMBL" id="ROZ63367.1"/>
    </source>
</evidence>
<keyword evidence="4" id="KW-1185">Reference proteome</keyword>
<evidence type="ECO:0000256" key="2">
    <source>
        <dbReference type="ARBA" id="ARBA00023239"/>
    </source>
</evidence>
<name>A0A3N3ZXK4_9MICC</name>
<proteinExistence type="predicted"/>
<dbReference type="GO" id="GO:0046872">
    <property type="term" value="F:metal ion binding"/>
    <property type="evidence" value="ECO:0007669"/>
    <property type="project" value="UniProtKB-KW"/>
</dbReference>
<reference evidence="3 4" key="1">
    <citation type="submission" date="2018-10" db="EMBL/GenBank/DDBJ databases">
        <title>Kocuria sp. M5W7-7, whole genome shotgun sequence.</title>
        <authorList>
            <person name="Tuo L."/>
        </authorList>
    </citation>
    <scope>NUCLEOTIDE SEQUENCE [LARGE SCALE GENOMIC DNA]</scope>
    <source>
        <strain evidence="3 4">M5W7-7</strain>
    </source>
</reference>
<gene>
    <name evidence="3" type="ORF">EDL96_07045</name>
</gene>
<accession>A0A3N3ZXK4</accession>
<dbReference type="SUPFAM" id="SSF53800">
    <property type="entry name" value="Chelatase"/>
    <property type="match status" value="1"/>
</dbReference>
<evidence type="ECO:0000313" key="4">
    <source>
        <dbReference type="Proteomes" id="UP000270616"/>
    </source>
</evidence>
<dbReference type="PANTHER" id="PTHR33542">
    <property type="entry name" value="SIROHYDROCHLORIN FERROCHELATASE, CHLOROPLASTIC"/>
    <property type="match status" value="1"/>
</dbReference>
<evidence type="ECO:0008006" key="5">
    <source>
        <dbReference type="Google" id="ProtNLM"/>
    </source>
</evidence>
<sequence length="257" mass="27095">MQDPDPVLLLCAHGSRARSAQVATEEIAVAVSHALPTTDVVLTWVDVQEPDVVARCEEFADRPVVVVPLLLAAGYHVHKDLADAVAGRGHHVVTAALGPHRGLSEVMARRIQEAEAAHDDDAPAPDLVLIAAGSSDDRAVADVRRQAEDLAELTGRSVRTGFVSAVEPAARRAVAEAWRDGAHHVTTVSFHMAPGMFHRDATDAGASPVDGAASPHARAGGRVTEPLLVDGTQVPPELVNVVIERWQEGVTALAQRG</sequence>
<dbReference type="PANTHER" id="PTHR33542:SF5">
    <property type="entry name" value="FERROCHELATASE CHE1"/>
    <property type="match status" value="1"/>
</dbReference>
<dbReference type="Gene3D" id="3.40.50.1400">
    <property type="match status" value="2"/>
</dbReference>
<evidence type="ECO:0000256" key="1">
    <source>
        <dbReference type="ARBA" id="ARBA00022723"/>
    </source>
</evidence>
<protein>
    <recommendedName>
        <fullName evidence="5">Cobalamin biosynthesis protein CbiX</fullName>
    </recommendedName>
</protein>
<dbReference type="InterPro" id="IPR002762">
    <property type="entry name" value="CbiX-like"/>
</dbReference>
<comment type="caution">
    <text evidence="3">The sequence shown here is derived from an EMBL/GenBank/DDBJ whole genome shotgun (WGS) entry which is preliminary data.</text>
</comment>
<dbReference type="AlphaFoldDB" id="A0A3N3ZXK4"/>
<keyword evidence="1" id="KW-0479">Metal-binding</keyword>
<organism evidence="3 4">
    <name type="scientific">Kocuria soli</name>
    <dbReference type="NCBI Taxonomy" id="2485125"/>
    <lineage>
        <taxon>Bacteria</taxon>
        <taxon>Bacillati</taxon>
        <taxon>Actinomycetota</taxon>
        <taxon>Actinomycetes</taxon>
        <taxon>Micrococcales</taxon>
        <taxon>Micrococcaceae</taxon>
        <taxon>Kocuria</taxon>
    </lineage>
</organism>
<dbReference type="Pfam" id="PF01903">
    <property type="entry name" value="CbiX"/>
    <property type="match status" value="2"/>
</dbReference>
<dbReference type="GO" id="GO:0016829">
    <property type="term" value="F:lyase activity"/>
    <property type="evidence" value="ECO:0007669"/>
    <property type="project" value="UniProtKB-KW"/>
</dbReference>
<keyword evidence="2" id="KW-0456">Lyase</keyword>
<dbReference type="EMBL" id="RKMF01000007">
    <property type="protein sequence ID" value="ROZ63367.1"/>
    <property type="molecule type" value="Genomic_DNA"/>
</dbReference>
<dbReference type="OrthoDB" id="7345302at2"/>
<dbReference type="CDD" id="cd03416">
    <property type="entry name" value="CbiX_SirB_N"/>
    <property type="match status" value="1"/>
</dbReference>
<dbReference type="InterPro" id="IPR050963">
    <property type="entry name" value="Sirohydro_Cobaltochel/CbiX"/>
</dbReference>